<proteinExistence type="inferred from homology"/>
<sequence length="94" mass="9496">MQFSAIVTLLAGVSTAVAVPAMKRQASAVCSGLQGQAQCCATDVLGVADLNCATPPSPPRDVHDFKHICASIGQQAECCTLPLAGQALICVAPS</sequence>
<evidence type="ECO:0000256" key="3">
    <source>
        <dbReference type="SAM" id="SignalP"/>
    </source>
</evidence>
<dbReference type="Proteomes" id="UP000664521">
    <property type="component" value="Unassembled WGS sequence"/>
</dbReference>
<dbReference type="PANTHER" id="PTHR42341">
    <property type="entry name" value="HYDROPHOBIN"/>
    <property type="match status" value="1"/>
</dbReference>
<comment type="caution">
    <text evidence="4">The sequence shown here is derived from an EMBL/GenBank/DDBJ whole genome shotgun (WGS) entry which is preliminary data.</text>
</comment>
<keyword evidence="3" id="KW-0732">Signal</keyword>
<evidence type="ECO:0000256" key="1">
    <source>
        <dbReference type="ARBA" id="ARBA00009576"/>
    </source>
</evidence>
<gene>
    <name evidence="4" type="primary">HYD5</name>
    <name evidence="4" type="ORF">HETSPECPRED_009824</name>
</gene>
<comment type="similarity">
    <text evidence="1">Belongs to the cerato-ulmin hydrophobin family.</text>
</comment>
<dbReference type="AlphaFoldDB" id="A0A8H3IZM5"/>
<feature type="chain" id="PRO_5034840048" evidence="3">
    <location>
        <begin position="19"/>
        <end position="94"/>
    </location>
</feature>
<protein>
    <submittedName>
        <fullName evidence="4">Fungal hydrophobin</fullName>
    </submittedName>
</protein>
<reference evidence="4" key="1">
    <citation type="submission" date="2021-03" db="EMBL/GenBank/DDBJ databases">
        <authorList>
            <person name="Tagirdzhanova G."/>
        </authorList>
    </citation>
    <scope>NUCLEOTIDE SEQUENCE</scope>
</reference>
<organism evidence="4 5">
    <name type="scientific">Heterodermia speciosa</name>
    <dbReference type="NCBI Taxonomy" id="116794"/>
    <lineage>
        <taxon>Eukaryota</taxon>
        <taxon>Fungi</taxon>
        <taxon>Dikarya</taxon>
        <taxon>Ascomycota</taxon>
        <taxon>Pezizomycotina</taxon>
        <taxon>Lecanoromycetes</taxon>
        <taxon>OSLEUM clade</taxon>
        <taxon>Lecanoromycetidae</taxon>
        <taxon>Caliciales</taxon>
        <taxon>Physciaceae</taxon>
        <taxon>Heterodermia</taxon>
    </lineage>
</organism>
<feature type="signal peptide" evidence="3">
    <location>
        <begin position="1"/>
        <end position="18"/>
    </location>
</feature>
<accession>A0A8H3IZM5</accession>
<keyword evidence="2" id="KW-1015">Disulfide bond</keyword>
<evidence type="ECO:0000313" key="5">
    <source>
        <dbReference type="Proteomes" id="UP000664521"/>
    </source>
</evidence>
<evidence type="ECO:0000256" key="2">
    <source>
        <dbReference type="ARBA" id="ARBA00023157"/>
    </source>
</evidence>
<name>A0A8H3IZM5_9LECA</name>
<dbReference type="InterPro" id="IPR036686">
    <property type="entry name" value="Class_II_Hydrophobin_sf"/>
</dbReference>
<dbReference type="EMBL" id="CAJPDS010000084">
    <property type="protein sequence ID" value="CAF9935574.1"/>
    <property type="molecule type" value="Genomic_DNA"/>
</dbReference>
<keyword evidence="5" id="KW-1185">Reference proteome</keyword>
<dbReference type="PANTHER" id="PTHR42341:SF1">
    <property type="entry name" value="HYDROPHOBIN"/>
    <property type="match status" value="1"/>
</dbReference>
<dbReference type="InterPro" id="IPR010636">
    <property type="entry name" value="Class_II_hydrophobin"/>
</dbReference>
<dbReference type="SUPFAM" id="SSF101751">
    <property type="entry name" value="Hydrophobin II, HfbII"/>
    <property type="match status" value="1"/>
</dbReference>
<dbReference type="Pfam" id="PF06766">
    <property type="entry name" value="Hydrophobin_2"/>
    <property type="match status" value="1"/>
</dbReference>
<dbReference type="GO" id="GO:0005576">
    <property type="term" value="C:extracellular region"/>
    <property type="evidence" value="ECO:0007669"/>
    <property type="project" value="InterPro"/>
</dbReference>
<dbReference type="OrthoDB" id="4500971at2759"/>
<evidence type="ECO:0000313" key="4">
    <source>
        <dbReference type="EMBL" id="CAF9935574.1"/>
    </source>
</evidence>
<dbReference type="CDD" id="cd23508">
    <property type="entry name" value="hydrophobin_II"/>
    <property type="match status" value="1"/>
</dbReference>
<dbReference type="Gene3D" id="3.20.120.10">
    <property type="entry name" value="Hydrophobin"/>
    <property type="match status" value="1"/>
</dbReference>